<comment type="caution">
    <text evidence="4">The sequence shown here is derived from an EMBL/GenBank/DDBJ whole genome shotgun (WGS) entry which is preliminary data.</text>
</comment>
<dbReference type="InterPro" id="IPR051466">
    <property type="entry name" value="D-amino_acid_metab_enzyme"/>
</dbReference>
<dbReference type="InterPro" id="IPR001608">
    <property type="entry name" value="Ala_racemase_N"/>
</dbReference>
<keyword evidence="5" id="KW-1185">Reference proteome</keyword>
<reference evidence="4 5" key="1">
    <citation type="submission" date="2020-02" db="EMBL/GenBank/DDBJ databases">
        <title>Acidophilic actinobacteria isolated from forest soil.</title>
        <authorList>
            <person name="Golinska P."/>
        </authorList>
    </citation>
    <scope>NUCLEOTIDE SEQUENCE [LARGE SCALE GENOMIC DNA]</scope>
    <source>
        <strain evidence="4 5">NL8</strain>
    </source>
</reference>
<dbReference type="Gene3D" id="2.40.37.20">
    <property type="entry name" value="D-serine dehydratase-like domain"/>
    <property type="match status" value="1"/>
</dbReference>
<dbReference type="InterPro" id="IPR026956">
    <property type="entry name" value="D-ser_dehydrat-like_dom"/>
</dbReference>
<evidence type="ECO:0000259" key="3">
    <source>
        <dbReference type="SMART" id="SM01119"/>
    </source>
</evidence>
<name>A0ABS5L363_9ACTN</name>
<dbReference type="InterPro" id="IPR042208">
    <property type="entry name" value="D-ser_dehydrat-like_sf"/>
</dbReference>
<feature type="domain" description="D-serine dehydratase-like" evidence="3">
    <location>
        <begin position="319"/>
        <end position="418"/>
    </location>
</feature>
<dbReference type="RefSeq" id="WP_212018709.1">
    <property type="nucleotide sequence ID" value="NZ_JAAFYZ010000209.1"/>
</dbReference>
<dbReference type="EMBL" id="JAAFYZ010000209">
    <property type="protein sequence ID" value="MBS2552778.1"/>
    <property type="molecule type" value="Genomic_DNA"/>
</dbReference>
<dbReference type="InterPro" id="IPR029066">
    <property type="entry name" value="PLP-binding_barrel"/>
</dbReference>
<sequence>MTQPELLDAAFKGLPLHAAVTLGELPSQGWNIRRGDTSTPVAVLRDAALDANLDVMRRFCESAGVSIAPHAKTTMSPQLIARQLAAGVWGLTAALPAQVRMLWSFGARRVLMANELTDPTALRWLARELAAHPERELLCYVDSLAGVRLAEQAFAEVAAEAALPTDEPARELRLPVLIELGHESGRTGARDLATALAVAEAAAAAPHLAVAGVAGYEGTIGHDRTPETVARVDAFLTAIRDLATTLAERGLFAADREPIATAGGSSFFERVAAVLGPLTADGIRVVLRSGCYLTHDHGQYATLTPSARPEWTLPPFQPALEVWTRVVSRPEPGLVLLNAGRRDVSHDAGLPIPLAAWRDSTDTAIPLDADTRISGLSDQHAFLRVAPESPLAVGDLVALGVSHPCMTLDRWRLFLLVNEDYDVIGGARTYF</sequence>
<protein>
    <submittedName>
        <fullName evidence="4">Amino acid deaminase</fullName>
    </submittedName>
</protein>
<dbReference type="Proteomes" id="UP000730482">
    <property type="component" value="Unassembled WGS sequence"/>
</dbReference>
<gene>
    <name evidence="4" type="ORF">KGQ19_38585</name>
</gene>
<dbReference type="Gene3D" id="3.20.20.10">
    <property type="entry name" value="Alanine racemase"/>
    <property type="match status" value="1"/>
</dbReference>
<dbReference type="Pfam" id="PF01168">
    <property type="entry name" value="Ala_racemase_N"/>
    <property type="match status" value="1"/>
</dbReference>
<dbReference type="Pfam" id="PF14031">
    <property type="entry name" value="D-ser_dehydrat"/>
    <property type="match status" value="1"/>
</dbReference>
<dbReference type="SUPFAM" id="SSF51419">
    <property type="entry name" value="PLP-binding barrel"/>
    <property type="match status" value="1"/>
</dbReference>
<dbReference type="SMART" id="SM01119">
    <property type="entry name" value="D-ser_dehydrat"/>
    <property type="match status" value="1"/>
</dbReference>
<keyword evidence="2" id="KW-0456">Lyase</keyword>
<evidence type="ECO:0000313" key="4">
    <source>
        <dbReference type="EMBL" id="MBS2552778.1"/>
    </source>
</evidence>
<dbReference type="PANTHER" id="PTHR28004">
    <property type="entry name" value="ZGC:162816-RELATED"/>
    <property type="match status" value="1"/>
</dbReference>
<dbReference type="PANTHER" id="PTHR28004:SF8">
    <property type="entry name" value="D-SERINE DEAMINASE"/>
    <property type="match status" value="1"/>
</dbReference>
<comment type="similarity">
    <text evidence="1">Belongs to the DSD1 family.</text>
</comment>
<organism evidence="4 5">
    <name type="scientific">Catenulispora pinistramenti</name>
    <dbReference type="NCBI Taxonomy" id="2705254"/>
    <lineage>
        <taxon>Bacteria</taxon>
        <taxon>Bacillati</taxon>
        <taxon>Actinomycetota</taxon>
        <taxon>Actinomycetes</taxon>
        <taxon>Catenulisporales</taxon>
        <taxon>Catenulisporaceae</taxon>
        <taxon>Catenulispora</taxon>
    </lineage>
</organism>
<proteinExistence type="inferred from homology"/>
<accession>A0ABS5L363</accession>
<evidence type="ECO:0000256" key="1">
    <source>
        <dbReference type="ARBA" id="ARBA00005323"/>
    </source>
</evidence>
<evidence type="ECO:0000313" key="5">
    <source>
        <dbReference type="Proteomes" id="UP000730482"/>
    </source>
</evidence>
<evidence type="ECO:0000256" key="2">
    <source>
        <dbReference type="ARBA" id="ARBA00023239"/>
    </source>
</evidence>